<dbReference type="AlphaFoldDB" id="A0A127P6X5"/>
<protein>
    <submittedName>
        <fullName evidence="1">Helix-turn-helix domain protein</fullName>
    </submittedName>
</protein>
<evidence type="ECO:0000313" key="1">
    <source>
        <dbReference type="EMBL" id="AMO93559.1"/>
    </source>
</evidence>
<dbReference type="OrthoDB" id="8777588at2"/>
<gene>
    <name evidence="1" type="ORF">CFter6_0834</name>
</gene>
<dbReference type="EMBL" id="CP013232">
    <property type="protein sequence ID" value="AMO93559.1"/>
    <property type="molecule type" value="Genomic_DNA"/>
</dbReference>
<reference evidence="1 2" key="1">
    <citation type="submission" date="2015-11" db="EMBL/GenBank/DDBJ databases">
        <title>Exploring the genomic traits of fungus-feeding bacterial genus Collimonas.</title>
        <authorList>
            <person name="Song C."/>
            <person name="Schmidt R."/>
            <person name="de Jager V."/>
            <person name="Krzyzanowska D."/>
            <person name="Jongedijk E."/>
            <person name="Cankar K."/>
            <person name="Beekwilder J."/>
            <person name="van Veen A."/>
            <person name="de Boer W."/>
            <person name="van Veen J.A."/>
            <person name="Garbeva P."/>
        </authorList>
    </citation>
    <scope>NUCLEOTIDE SEQUENCE [LARGE SCALE GENOMIC DNA]</scope>
    <source>
        <strain evidence="1 2">Ter6</strain>
    </source>
</reference>
<organism evidence="1">
    <name type="scientific">Collimonas fungivorans</name>
    <dbReference type="NCBI Taxonomy" id="158899"/>
    <lineage>
        <taxon>Bacteria</taxon>
        <taxon>Pseudomonadati</taxon>
        <taxon>Pseudomonadota</taxon>
        <taxon>Betaproteobacteria</taxon>
        <taxon>Burkholderiales</taxon>
        <taxon>Oxalobacteraceae</taxon>
        <taxon>Collimonas</taxon>
    </lineage>
</organism>
<dbReference type="SUPFAM" id="SSF46785">
    <property type="entry name" value="Winged helix' DNA-binding domain"/>
    <property type="match status" value="1"/>
</dbReference>
<name>A0A127P6X5_9BURK</name>
<evidence type="ECO:0000313" key="2">
    <source>
        <dbReference type="Proteomes" id="UP000072421"/>
    </source>
</evidence>
<sequence length="100" mass="10725">MMDWDQQLDDAVLAILSALHAETSDERAHDTGAQPGMSLAKLSKRVEQRMSTLRRHLSALESAEIVSVVLNEDGTGRAALTPFGMAIFDALDESQAAATA</sequence>
<dbReference type="InterPro" id="IPR036388">
    <property type="entry name" value="WH-like_DNA-bd_sf"/>
</dbReference>
<dbReference type="RefSeq" id="WP_061538816.1">
    <property type="nucleotide sequence ID" value="NZ_CP013232.1"/>
</dbReference>
<dbReference type="Pfam" id="PF12840">
    <property type="entry name" value="HTH_20"/>
    <property type="match status" value="1"/>
</dbReference>
<proteinExistence type="predicted"/>
<dbReference type="Proteomes" id="UP000072421">
    <property type="component" value="Chromosome"/>
</dbReference>
<dbReference type="Gene3D" id="1.10.10.10">
    <property type="entry name" value="Winged helix-like DNA-binding domain superfamily/Winged helix DNA-binding domain"/>
    <property type="match status" value="1"/>
</dbReference>
<dbReference type="PATRIC" id="fig|158899.10.peg.853"/>
<accession>A0A127P6X5</accession>
<dbReference type="InterPro" id="IPR036390">
    <property type="entry name" value="WH_DNA-bd_sf"/>
</dbReference>